<dbReference type="PRINTS" id="PR00299">
    <property type="entry name" value="ACRYSTALLIN"/>
</dbReference>
<name>A0A0B4L0I5_9CUCU</name>
<dbReference type="Gene3D" id="2.60.40.790">
    <property type="match status" value="1"/>
</dbReference>
<sequence>MSLFPFFDDLFYSSRCPARRSWDDPWFSTEDIVSPLKSALSTLAQIDKDNSITLDKDQFQANIDVQQFKPGEITVKLTDDNTVTVEGKHEEKQDEHGFISRHFVRRYVLPEDCDVKKVQSKLSSDGVLSISAPKKPESKKDDYKQIPITMTGPVKSVEQQPKEDESKRV</sequence>
<dbReference type="GO" id="GO:0009408">
    <property type="term" value="P:response to heat"/>
    <property type="evidence" value="ECO:0007669"/>
    <property type="project" value="TreeGrafter"/>
</dbReference>
<dbReference type="GO" id="GO:0005634">
    <property type="term" value="C:nucleus"/>
    <property type="evidence" value="ECO:0007669"/>
    <property type="project" value="TreeGrafter"/>
</dbReference>
<dbReference type="GO" id="GO:0051082">
    <property type="term" value="F:unfolded protein binding"/>
    <property type="evidence" value="ECO:0007669"/>
    <property type="project" value="TreeGrafter"/>
</dbReference>
<keyword evidence="1 6" id="KW-0346">Stress response</keyword>
<evidence type="ECO:0000256" key="2">
    <source>
        <dbReference type="PROSITE-ProRule" id="PRU00285"/>
    </source>
</evidence>
<dbReference type="SUPFAM" id="SSF49764">
    <property type="entry name" value="HSP20-like chaperones"/>
    <property type="match status" value="1"/>
</dbReference>
<dbReference type="Pfam" id="PF00011">
    <property type="entry name" value="HSP20"/>
    <property type="match status" value="1"/>
</dbReference>
<evidence type="ECO:0000256" key="4">
    <source>
        <dbReference type="SAM" id="MobiDB-lite"/>
    </source>
</evidence>
<feature type="compositionally biased region" description="Basic and acidic residues" evidence="4">
    <location>
        <begin position="134"/>
        <end position="144"/>
    </location>
</feature>
<gene>
    <name evidence="6" type="primary">HSP27a</name>
</gene>
<accession>A0A0B4L0I5</accession>
<dbReference type="InterPro" id="IPR001436">
    <property type="entry name" value="Alpha-crystallin/sHSP_animal"/>
</dbReference>
<proteinExistence type="evidence at transcript level"/>
<dbReference type="EMBL" id="KC620420">
    <property type="protein sequence ID" value="AHE77371.1"/>
    <property type="molecule type" value="mRNA"/>
</dbReference>
<reference evidence="6" key="1">
    <citation type="submission" date="2013-02" db="EMBL/GenBank/DDBJ databases">
        <title>Rice water weevil heat shock protein.</title>
        <authorList>
            <person name="Yuan X."/>
            <person name="Zhu Z."/>
            <person name="Zhou Y."/>
            <person name="Cheng J."/>
            <person name="Zhou W."/>
            <person name="Liu S."/>
        </authorList>
    </citation>
    <scope>NUCLEOTIDE SEQUENCE</scope>
</reference>
<evidence type="ECO:0000256" key="1">
    <source>
        <dbReference type="ARBA" id="ARBA00023016"/>
    </source>
</evidence>
<evidence type="ECO:0000313" key="6">
    <source>
        <dbReference type="EMBL" id="AHE77371.1"/>
    </source>
</evidence>
<dbReference type="AlphaFoldDB" id="A0A0B4L0I5"/>
<evidence type="ECO:0000259" key="5">
    <source>
        <dbReference type="PROSITE" id="PS01031"/>
    </source>
</evidence>
<dbReference type="GO" id="GO:0005737">
    <property type="term" value="C:cytoplasm"/>
    <property type="evidence" value="ECO:0007669"/>
    <property type="project" value="TreeGrafter"/>
</dbReference>
<feature type="compositionally biased region" description="Basic and acidic residues" evidence="4">
    <location>
        <begin position="160"/>
        <end position="169"/>
    </location>
</feature>
<dbReference type="CDD" id="cd06526">
    <property type="entry name" value="metazoan_ACD"/>
    <property type="match status" value="1"/>
</dbReference>
<feature type="domain" description="SHSP" evidence="5">
    <location>
        <begin position="41"/>
        <end position="151"/>
    </location>
</feature>
<dbReference type="PANTHER" id="PTHR45640:SF13">
    <property type="entry name" value="HEAT SHOCK PROTEIN 22-RELATED"/>
    <property type="match status" value="1"/>
</dbReference>
<comment type="similarity">
    <text evidence="2 3">Belongs to the small heat shock protein (HSP20) family.</text>
</comment>
<dbReference type="PANTHER" id="PTHR45640">
    <property type="entry name" value="HEAT SHOCK PROTEIN HSP-12.2-RELATED"/>
    <property type="match status" value="1"/>
</dbReference>
<organism evidence="6">
    <name type="scientific">Lissorhoptrus oryzophilus</name>
    <name type="common">rice water weevil</name>
    <dbReference type="NCBI Taxonomy" id="308863"/>
    <lineage>
        <taxon>Eukaryota</taxon>
        <taxon>Metazoa</taxon>
        <taxon>Ecdysozoa</taxon>
        <taxon>Arthropoda</taxon>
        <taxon>Hexapoda</taxon>
        <taxon>Insecta</taxon>
        <taxon>Pterygota</taxon>
        <taxon>Neoptera</taxon>
        <taxon>Endopterygota</taxon>
        <taxon>Coleoptera</taxon>
        <taxon>Polyphaga</taxon>
        <taxon>Cucujiformia</taxon>
        <taxon>Erirhinidae</taxon>
        <taxon>Erirhininae</taxon>
        <taxon>Lissorhoptrus</taxon>
    </lineage>
</organism>
<dbReference type="InterPro" id="IPR002068">
    <property type="entry name" value="A-crystallin/Hsp20_dom"/>
</dbReference>
<evidence type="ECO:0000256" key="3">
    <source>
        <dbReference type="RuleBase" id="RU003616"/>
    </source>
</evidence>
<dbReference type="PROSITE" id="PS01031">
    <property type="entry name" value="SHSP"/>
    <property type="match status" value="1"/>
</dbReference>
<protein>
    <submittedName>
        <fullName evidence="6">Small heat shock protein</fullName>
    </submittedName>
</protein>
<dbReference type="GO" id="GO:0042026">
    <property type="term" value="P:protein refolding"/>
    <property type="evidence" value="ECO:0007669"/>
    <property type="project" value="TreeGrafter"/>
</dbReference>
<dbReference type="InterPro" id="IPR008978">
    <property type="entry name" value="HSP20-like_chaperone"/>
</dbReference>
<feature type="region of interest" description="Disordered" evidence="4">
    <location>
        <begin position="122"/>
        <end position="169"/>
    </location>
</feature>